<dbReference type="InterPro" id="IPR003848">
    <property type="entry name" value="DUF218"/>
</dbReference>
<organism evidence="2 3">
    <name type="scientific">Streptomyces lannensis</name>
    <dbReference type="NCBI Taxonomy" id="766498"/>
    <lineage>
        <taxon>Bacteria</taxon>
        <taxon>Bacillati</taxon>
        <taxon>Actinomycetota</taxon>
        <taxon>Actinomycetes</taxon>
        <taxon>Kitasatosporales</taxon>
        <taxon>Streptomycetaceae</taxon>
        <taxon>Streptomyces</taxon>
    </lineage>
</organism>
<dbReference type="Proteomes" id="UP001501563">
    <property type="component" value="Unassembled WGS sequence"/>
</dbReference>
<proteinExistence type="predicted"/>
<gene>
    <name evidence="2" type="ORF">GCM10022207_82220</name>
</gene>
<dbReference type="InterPro" id="IPR051599">
    <property type="entry name" value="Cell_Envelope_Assoc"/>
</dbReference>
<keyword evidence="3" id="KW-1185">Reference proteome</keyword>
<dbReference type="PANTHER" id="PTHR30336:SF20">
    <property type="entry name" value="DUF218 DOMAIN-CONTAINING PROTEIN"/>
    <property type="match status" value="1"/>
</dbReference>
<reference evidence="3" key="1">
    <citation type="journal article" date="2019" name="Int. J. Syst. Evol. Microbiol.">
        <title>The Global Catalogue of Microorganisms (GCM) 10K type strain sequencing project: providing services to taxonomists for standard genome sequencing and annotation.</title>
        <authorList>
            <consortium name="The Broad Institute Genomics Platform"/>
            <consortium name="The Broad Institute Genome Sequencing Center for Infectious Disease"/>
            <person name="Wu L."/>
            <person name="Ma J."/>
        </authorList>
    </citation>
    <scope>NUCLEOTIDE SEQUENCE [LARGE SCALE GENOMIC DNA]</scope>
    <source>
        <strain evidence="3">JCM 16578</strain>
    </source>
</reference>
<evidence type="ECO:0000259" key="1">
    <source>
        <dbReference type="Pfam" id="PF02698"/>
    </source>
</evidence>
<dbReference type="Gene3D" id="3.40.50.620">
    <property type="entry name" value="HUPs"/>
    <property type="match status" value="1"/>
</dbReference>
<sequence>MISAQAWADARLLWDYHHMHHDPRPCSVAIGLGSHDLGVADVAAEHYHKGMAPVIVFTGATSPTTRARMPRGEAVHYRERALELGVADSAVLLEPRATNTGENIEFSKAVLAEAGVKVSSVLLVSKPYEERRSYAMMRKLWAEVEVVCASAPMGLEEYADSIGDARMVIDMIVGALQRVLVFPGWGLAIEQEVPNAVRDAYERLCVEGFTSRLLPADAAPRPTGRGLADKGVGPGVDC</sequence>
<dbReference type="PANTHER" id="PTHR30336">
    <property type="entry name" value="INNER MEMBRANE PROTEIN, PROBABLE PERMEASE"/>
    <property type="match status" value="1"/>
</dbReference>
<accession>A0ABP7LH55</accession>
<evidence type="ECO:0000313" key="2">
    <source>
        <dbReference type="EMBL" id="GAA3900955.1"/>
    </source>
</evidence>
<dbReference type="Pfam" id="PF02698">
    <property type="entry name" value="DUF218"/>
    <property type="match status" value="1"/>
</dbReference>
<name>A0ABP7LH55_9ACTN</name>
<evidence type="ECO:0000313" key="3">
    <source>
        <dbReference type="Proteomes" id="UP001501563"/>
    </source>
</evidence>
<dbReference type="CDD" id="cd06259">
    <property type="entry name" value="YdcF-like"/>
    <property type="match status" value="1"/>
</dbReference>
<dbReference type="EMBL" id="BAAAZA010000046">
    <property type="protein sequence ID" value="GAA3900955.1"/>
    <property type="molecule type" value="Genomic_DNA"/>
</dbReference>
<dbReference type="InterPro" id="IPR014729">
    <property type="entry name" value="Rossmann-like_a/b/a_fold"/>
</dbReference>
<feature type="domain" description="DUF218" evidence="1">
    <location>
        <begin position="39"/>
        <end position="149"/>
    </location>
</feature>
<dbReference type="RefSeq" id="WP_345553981.1">
    <property type="nucleotide sequence ID" value="NZ_BAAAZA010000046.1"/>
</dbReference>
<protein>
    <submittedName>
        <fullName evidence="2">YdcF family protein</fullName>
    </submittedName>
</protein>
<comment type="caution">
    <text evidence="2">The sequence shown here is derived from an EMBL/GenBank/DDBJ whole genome shotgun (WGS) entry which is preliminary data.</text>
</comment>